<comment type="caution">
    <text evidence="1">The sequence shown here is derived from an EMBL/GenBank/DDBJ whole genome shotgun (WGS) entry which is preliminary data.</text>
</comment>
<dbReference type="EMBL" id="JAMYJR010000031">
    <property type="protein sequence ID" value="MCO8274415.1"/>
    <property type="molecule type" value="Genomic_DNA"/>
</dbReference>
<name>A0ABT1DU85_9ACTN</name>
<reference evidence="1 2" key="1">
    <citation type="submission" date="2022-06" db="EMBL/GenBank/DDBJ databases">
        <title>New Species of the Genus Actinoplanes, ActinopZanes ferrugineus.</title>
        <authorList>
            <person name="Ding P."/>
        </authorList>
    </citation>
    <scope>NUCLEOTIDE SEQUENCE [LARGE SCALE GENOMIC DNA]</scope>
    <source>
        <strain evidence="1 2">TRM88003</strain>
    </source>
</reference>
<dbReference type="RefSeq" id="WP_253240491.1">
    <property type="nucleotide sequence ID" value="NZ_JAMYJR010000031.1"/>
</dbReference>
<evidence type="ECO:0000313" key="1">
    <source>
        <dbReference type="EMBL" id="MCO8274415.1"/>
    </source>
</evidence>
<proteinExistence type="predicted"/>
<dbReference type="Proteomes" id="UP001523369">
    <property type="component" value="Unassembled WGS sequence"/>
</dbReference>
<accession>A0ABT1DU85</accession>
<evidence type="ECO:0000313" key="2">
    <source>
        <dbReference type="Proteomes" id="UP001523369"/>
    </source>
</evidence>
<keyword evidence="2" id="KW-1185">Reference proteome</keyword>
<protein>
    <submittedName>
        <fullName evidence="1">Uncharacterized protein</fullName>
    </submittedName>
</protein>
<organism evidence="1 2">
    <name type="scientific">Paractinoplanes aksuensis</name>
    <dbReference type="NCBI Taxonomy" id="2939490"/>
    <lineage>
        <taxon>Bacteria</taxon>
        <taxon>Bacillati</taxon>
        <taxon>Actinomycetota</taxon>
        <taxon>Actinomycetes</taxon>
        <taxon>Micromonosporales</taxon>
        <taxon>Micromonosporaceae</taxon>
        <taxon>Paractinoplanes</taxon>
    </lineage>
</organism>
<gene>
    <name evidence="1" type="ORF">M1L60_27830</name>
</gene>
<sequence length="220" mass="24856">MGEFIAAAALRADDVEKVAAAVFRYAEKHGAPAEFVEPDSGDGRSTVDLWAPRNGWIVTIWPTHFTGLNAVAQWLSGELTTLVSTIDVYDGDFWNHVLWRDGAEADRFSSWPDHFEADRHEAKRLKQEWAGRPDVLAESFGVPENHITPYLIPPYSSGVFGWWMRRRKPFPDDTTELADIWIFIDFWRRLGIHYPDAPPARSIRFTGRGSDGLPVGGPSF</sequence>